<dbReference type="OrthoDB" id="4748106at2759"/>
<proteinExistence type="predicted"/>
<dbReference type="AlphaFoldDB" id="W3X211"/>
<name>W3X211_PESFW</name>
<dbReference type="Proteomes" id="UP000030651">
    <property type="component" value="Unassembled WGS sequence"/>
</dbReference>
<evidence type="ECO:0000313" key="1">
    <source>
        <dbReference type="EMBL" id="ETS80168.1"/>
    </source>
</evidence>
<reference evidence="2" key="1">
    <citation type="journal article" date="2015" name="BMC Genomics">
        <title>Genomic and transcriptomic analysis of the endophytic fungus Pestalotiopsis fici reveals its lifestyle and high potential for synthesis of natural products.</title>
        <authorList>
            <person name="Wang X."/>
            <person name="Zhang X."/>
            <person name="Liu L."/>
            <person name="Xiang M."/>
            <person name="Wang W."/>
            <person name="Sun X."/>
            <person name="Che Y."/>
            <person name="Guo L."/>
            <person name="Liu G."/>
            <person name="Guo L."/>
            <person name="Wang C."/>
            <person name="Yin W.B."/>
            <person name="Stadler M."/>
            <person name="Zhang X."/>
            <person name="Liu X."/>
        </authorList>
    </citation>
    <scope>NUCLEOTIDE SEQUENCE [LARGE SCALE GENOMIC DNA]</scope>
    <source>
        <strain evidence="2">W106-1 / CGMCC3.15140</strain>
    </source>
</reference>
<accession>W3X211</accession>
<dbReference type="EMBL" id="KI912113">
    <property type="protein sequence ID" value="ETS80168.1"/>
    <property type="molecule type" value="Genomic_DNA"/>
</dbReference>
<dbReference type="GeneID" id="19272710"/>
<dbReference type="InParanoid" id="W3X211"/>
<evidence type="ECO:0000313" key="2">
    <source>
        <dbReference type="Proteomes" id="UP000030651"/>
    </source>
</evidence>
<dbReference type="KEGG" id="pfy:PFICI_07697"/>
<dbReference type="RefSeq" id="XP_007834469.1">
    <property type="nucleotide sequence ID" value="XM_007836278.1"/>
</dbReference>
<protein>
    <submittedName>
        <fullName evidence="1">Uncharacterized protein</fullName>
    </submittedName>
</protein>
<keyword evidence="2" id="KW-1185">Reference proteome</keyword>
<sequence length="211" mass="24051">MPHYIGWTSFTCGHETSVKVSTIQQIKEHYNREYLSYQLVDTSGREYHASAPRPCKSCCQKQQGQQQPPVAAGYENFAHKWRTEWAPKIASVEPNEAENPPLKNLLHHICPHLRSVNNLREEVLLRRVNSQLKLEGVNISEEITPSDVDQETRQRVTRVVEDQLHMHRNAKLKESSTALRDSSVLQKAQVASARSVKVVQMLSSKRDSVAC</sequence>
<dbReference type="HOGENOM" id="CLU_1305239_0_0_1"/>
<gene>
    <name evidence="1" type="ORF">PFICI_07697</name>
</gene>
<organism evidence="1 2">
    <name type="scientific">Pestalotiopsis fici (strain W106-1 / CGMCC3.15140)</name>
    <dbReference type="NCBI Taxonomy" id="1229662"/>
    <lineage>
        <taxon>Eukaryota</taxon>
        <taxon>Fungi</taxon>
        <taxon>Dikarya</taxon>
        <taxon>Ascomycota</taxon>
        <taxon>Pezizomycotina</taxon>
        <taxon>Sordariomycetes</taxon>
        <taxon>Xylariomycetidae</taxon>
        <taxon>Amphisphaeriales</taxon>
        <taxon>Sporocadaceae</taxon>
        <taxon>Pestalotiopsis</taxon>
    </lineage>
</organism>